<dbReference type="Pfam" id="PF09669">
    <property type="entry name" value="Phage_pRha"/>
    <property type="match status" value="1"/>
</dbReference>
<comment type="caution">
    <text evidence="2">The sequence shown here is derived from an EMBL/GenBank/DDBJ whole genome shotgun (WGS) entry which is preliminary data.</text>
</comment>
<organism evidence="2 3">
    <name type="scientific">Glaciibacter psychrotolerans</name>
    <dbReference type="NCBI Taxonomy" id="670054"/>
    <lineage>
        <taxon>Bacteria</taxon>
        <taxon>Bacillati</taxon>
        <taxon>Actinomycetota</taxon>
        <taxon>Actinomycetes</taxon>
        <taxon>Micrococcales</taxon>
        <taxon>Microbacteriaceae</taxon>
        <taxon>Glaciibacter</taxon>
    </lineage>
</organism>
<proteinExistence type="predicted"/>
<dbReference type="InterPro" id="IPR014054">
    <property type="entry name" value="Phage_regulatory_Rha"/>
</dbReference>
<accession>A0A7Z0EDF9</accession>
<evidence type="ECO:0000259" key="1">
    <source>
        <dbReference type="Pfam" id="PF03374"/>
    </source>
</evidence>
<protein>
    <submittedName>
        <fullName evidence="2">Phage regulator Rha-like protein</fullName>
    </submittedName>
</protein>
<keyword evidence="3" id="KW-1185">Reference proteome</keyword>
<dbReference type="AlphaFoldDB" id="A0A7Z0EDF9"/>
<sequence length="247" mass="27239">MSALTPFRYAGTVVVSSEAIAEGSGVEHRAVLQLIHANLSDFEDFGQVAFEMRAGYNNAQVRVALLNEQQATLLMTFQRNTEQVRSFKKALVRAFFDMAREVVPPAEMSRLEILQFALESEQRAVQLEAKVAIDAPKVQAWDELASADGDYEVADAAKILARAGIETGQARLFKQLADLGWIFRGSHGKWKAFQTAVDAGYLAEKPMSHYHPKTGAVVLDPPQVRVTVRGLERLRVRLGSLDLAVVA</sequence>
<evidence type="ECO:0000313" key="2">
    <source>
        <dbReference type="EMBL" id="NYJ19150.1"/>
    </source>
</evidence>
<feature type="domain" description="Antirepressor protein C-terminal" evidence="1">
    <location>
        <begin position="128"/>
        <end position="238"/>
    </location>
</feature>
<evidence type="ECO:0000313" key="3">
    <source>
        <dbReference type="Proteomes" id="UP000537260"/>
    </source>
</evidence>
<gene>
    <name evidence="2" type="ORF">HNR05_000941</name>
</gene>
<dbReference type="Proteomes" id="UP000537260">
    <property type="component" value="Unassembled WGS sequence"/>
</dbReference>
<dbReference type="Pfam" id="PF03374">
    <property type="entry name" value="ANT"/>
    <property type="match status" value="1"/>
</dbReference>
<dbReference type="RefSeq" id="WP_179577960.1">
    <property type="nucleotide sequence ID" value="NZ_JACCFM010000001.1"/>
</dbReference>
<reference evidence="2 3" key="1">
    <citation type="submission" date="2020-07" db="EMBL/GenBank/DDBJ databases">
        <title>Sequencing the genomes of 1000 actinobacteria strains.</title>
        <authorList>
            <person name="Klenk H.-P."/>
        </authorList>
    </citation>
    <scope>NUCLEOTIDE SEQUENCE [LARGE SCALE GENOMIC DNA]</scope>
    <source>
        <strain evidence="2 3">LI1</strain>
    </source>
</reference>
<dbReference type="GO" id="GO:0003677">
    <property type="term" value="F:DNA binding"/>
    <property type="evidence" value="ECO:0007669"/>
    <property type="project" value="InterPro"/>
</dbReference>
<dbReference type="EMBL" id="JACCFM010000001">
    <property type="protein sequence ID" value="NYJ19150.1"/>
    <property type="molecule type" value="Genomic_DNA"/>
</dbReference>
<name>A0A7Z0EDF9_9MICO</name>
<dbReference type="InterPro" id="IPR005039">
    <property type="entry name" value="Ant_C"/>
</dbReference>